<dbReference type="InterPro" id="IPR039331">
    <property type="entry name" value="PAPs-like"/>
</dbReference>
<dbReference type="InterPro" id="IPR029052">
    <property type="entry name" value="Metallo-depent_PP-like"/>
</dbReference>
<keyword evidence="1 2" id="KW-0732">Signal</keyword>
<evidence type="ECO:0000313" key="6">
    <source>
        <dbReference type="Proteomes" id="UP000033035"/>
    </source>
</evidence>
<dbReference type="SUPFAM" id="SSF56300">
    <property type="entry name" value="Metallo-dependent phosphatases"/>
    <property type="match status" value="1"/>
</dbReference>
<dbReference type="Gene3D" id="3.60.21.10">
    <property type="match status" value="1"/>
</dbReference>
<dbReference type="EMBL" id="AQHW01000015">
    <property type="protein sequence ID" value="KKB55590.1"/>
    <property type="molecule type" value="Genomic_DNA"/>
</dbReference>
<dbReference type="STRING" id="1203610.HMPREF1536_03061"/>
<protein>
    <recommendedName>
        <fullName evidence="7">Calcineurin-like phosphoesterase domain-containing protein</fullName>
    </recommendedName>
</protein>
<dbReference type="Pfam" id="PF16656">
    <property type="entry name" value="Pur_ac_phosph_N"/>
    <property type="match status" value="1"/>
</dbReference>
<dbReference type="Pfam" id="PF00149">
    <property type="entry name" value="Metallophos"/>
    <property type="match status" value="1"/>
</dbReference>
<dbReference type="InterPro" id="IPR015914">
    <property type="entry name" value="PAPs_N"/>
</dbReference>
<evidence type="ECO:0000256" key="1">
    <source>
        <dbReference type="ARBA" id="ARBA00022729"/>
    </source>
</evidence>
<feature type="signal peptide" evidence="2">
    <location>
        <begin position="1"/>
        <end position="20"/>
    </location>
</feature>
<dbReference type="SUPFAM" id="SSF49363">
    <property type="entry name" value="Purple acid phosphatase, N-terminal domain"/>
    <property type="match status" value="1"/>
</dbReference>
<evidence type="ECO:0000313" key="5">
    <source>
        <dbReference type="EMBL" id="KKB55590.1"/>
    </source>
</evidence>
<proteinExistence type="predicted"/>
<keyword evidence="6" id="KW-1185">Reference proteome</keyword>
<evidence type="ECO:0000259" key="3">
    <source>
        <dbReference type="Pfam" id="PF00149"/>
    </source>
</evidence>
<dbReference type="InterPro" id="IPR008963">
    <property type="entry name" value="Purple_acid_Pase-like_N"/>
</dbReference>
<dbReference type="CDD" id="cd00063">
    <property type="entry name" value="FN3"/>
    <property type="match status" value="1"/>
</dbReference>
<dbReference type="InterPro" id="IPR003961">
    <property type="entry name" value="FN3_dom"/>
</dbReference>
<dbReference type="PANTHER" id="PTHR22953:SF153">
    <property type="entry name" value="PURPLE ACID PHOSPHATASE"/>
    <property type="match status" value="1"/>
</dbReference>
<dbReference type="InterPro" id="IPR004843">
    <property type="entry name" value="Calcineurin-like_PHP"/>
</dbReference>
<dbReference type="HOGENOM" id="CLU_051012_0_0_10"/>
<dbReference type="Gene3D" id="2.60.40.380">
    <property type="entry name" value="Purple acid phosphatase-like, N-terminal"/>
    <property type="match status" value="1"/>
</dbReference>
<sequence>MNKINLFFLFCLLTTLPLFAQEDIKITHAPYLQNLGENEVTIVWTVNKPSVGWVELAPDDGTHFYRTERPKVFNAKNGIKLTSTVHSVHVKGLEPGTRYRYRVYSQEVLSHVGWKVIYGNVAATDVYGQKPLVFKTSDHAMQTVNFAMVNDIHGKSDMLEKLVSHCDLKATDLFLFNGDMVSIFNSEKEIFDGFMSKATELFASELPMYYTRGNHETRGSFATSFQDYFSPGQEHIYYMFRQGPVCFVILDSGEDKPDTDLEYAGITVYDQYRTEQAEWLKKVLESKEYKEAPFKVVVCHMPPFGGWHGELEVAEKFIPLLNNADVDVMLCGHLHRYMRNEPKDGVKFPVIVNSNNTLLKAEVMNNKLSIKILDQDGKEMDKLIINK</sequence>
<evidence type="ECO:0008006" key="7">
    <source>
        <dbReference type="Google" id="ProtNLM"/>
    </source>
</evidence>
<gene>
    <name evidence="5" type="ORF">HMPREF1536_03061</name>
</gene>
<evidence type="ECO:0000256" key="2">
    <source>
        <dbReference type="SAM" id="SignalP"/>
    </source>
</evidence>
<comment type="caution">
    <text evidence="5">The sequence shown here is derived from an EMBL/GenBank/DDBJ whole genome shotgun (WGS) entry which is preliminary data.</text>
</comment>
<dbReference type="Proteomes" id="UP000033035">
    <property type="component" value="Unassembled WGS sequence"/>
</dbReference>
<dbReference type="GO" id="GO:0046872">
    <property type="term" value="F:metal ion binding"/>
    <property type="evidence" value="ECO:0007669"/>
    <property type="project" value="InterPro"/>
</dbReference>
<dbReference type="PANTHER" id="PTHR22953">
    <property type="entry name" value="ACID PHOSPHATASE RELATED"/>
    <property type="match status" value="1"/>
</dbReference>
<reference evidence="5 6" key="1">
    <citation type="submission" date="2013-04" db="EMBL/GenBank/DDBJ databases">
        <title>The Genome Sequence of Parabacteroides gordonii DSM 23371.</title>
        <authorList>
            <consortium name="The Broad Institute Genomics Platform"/>
            <person name="Earl A."/>
            <person name="Ward D."/>
            <person name="Feldgarden M."/>
            <person name="Gevers D."/>
            <person name="Martens E."/>
            <person name="Sakamoto M."/>
            <person name="Benno Y."/>
            <person name="Suzuki N."/>
            <person name="Matsunaga N."/>
            <person name="Koshihara K."/>
            <person name="Seki M."/>
            <person name="Komiya H."/>
            <person name="Walker B."/>
            <person name="Young S."/>
            <person name="Zeng Q."/>
            <person name="Gargeya S."/>
            <person name="Fitzgerald M."/>
            <person name="Haas B."/>
            <person name="Abouelleil A."/>
            <person name="Allen A.W."/>
            <person name="Alvarado L."/>
            <person name="Arachchi H.M."/>
            <person name="Berlin A.M."/>
            <person name="Chapman S.B."/>
            <person name="Gainer-Dewar J."/>
            <person name="Goldberg J."/>
            <person name="Griggs A."/>
            <person name="Gujja S."/>
            <person name="Hansen M."/>
            <person name="Howarth C."/>
            <person name="Imamovic A."/>
            <person name="Ireland A."/>
            <person name="Larimer J."/>
            <person name="McCowan C."/>
            <person name="Murphy C."/>
            <person name="Pearson M."/>
            <person name="Poon T.W."/>
            <person name="Priest M."/>
            <person name="Roberts A."/>
            <person name="Saif S."/>
            <person name="Shea T."/>
            <person name="Sisk P."/>
            <person name="Sykes S."/>
            <person name="Wortman J."/>
            <person name="Nusbaum C."/>
            <person name="Birren B."/>
        </authorList>
    </citation>
    <scope>NUCLEOTIDE SEQUENCE [LARGE SCALE GENOMIC DNA]</scope>
    <source>
        <strain evidence="5 6">MS-1</strain>
    </source>
</reference>
<dbReference type="PATRIC" id="fig|1203610.3.peg.3127"/>
<dbReference type="AlphaFoldDB" id="A0A0F5JDM1"/>
<feature type="domain" description="Calcineurin-like phosphoesterase" evidence="3">
    <location>
        <begin position="146"/>
        <end position="337"/>
    </location>
</feature>
<evidence type="ECO:0000259" key="4">
    <source>
        <dbReference type="Pfam" id="PF16656"/>
    </source>
</evidence>
<organism evidence="5 6">
    <name type="scientific">Parabacteroides gordonii MS-1 = DSM 23371</name>
    <dbReference type="NCBI Taxonomy" id="1203610"/>
    <lineage>
        <taxon>Bacteria</taxon>
        <taxon>Pseudomonadati</taxon>
        <taxon>Bacteroidota</taxon>
        <taxon>Bacteroidia</taxon>
        <taxon>Bacteroidales</taxon>
        <taxon>Tannerellaceae</taxon>
        <taxon>Parabacteroides</taxon>
    </lineage>
</organism>
<dbReference type="GO" id="GO:0003993">
    <property type="term" value="F:acid phosphatase activity"/>
    <property type="evidence" value="ECO:0007669"/>
    <property type="project" value="InterPro"/>
</dbReference>
<feature type="domain" description="Purple acid phosphatase N-terminal" evidence="4">
    <location>
        <begin position="34"/>
        <end position="111"/>
    </location>
</feature>
<dbReference type="RefSeq" id="WP_028726086.1">
    <property type="nucleotide sequence ID" value="NZ_AUAE01000008.1"/>
</dbReference>
<feature type="chain" id="PRO_5002489712" description="Calcineurin-like phosphoesterase domain-containing protein" evidence="2">
    <location>
        <begin position="21"/>
        <end position="387"/>
    </location>
</feature>
<name>A0A0F5JDM1_9BACT</name>
<accession>A0A0F5JDM1</accession>